<dbReference type="Pfam" id="PF13976">
    <property type="entry name" value="gag_pre-integrs"/>
    <property type="match status" value="1"/>
</dbReference>
<dbReference type="InterPro" id="IPR013103">
    <property type="entry name" value="RVT_2"/>
</dbReference>
<keyword evidence="3" id="KW-0064">Aspartyl protease</keyword>
<dbReference type="Pfam" id="PF00665">
    <property type="entry name" value="rve"/>
    <property type="match status" value="1"/>
</dbReference>
<gene>
    <name evidence="7" type="ORF">Tci_009775</name>
</gene>
<feature type="region of interest" description="Disordered" evidence="5">
    <location>
        <begin position="182"/>
        <end position="205"/>
    </location>
</feature>
<feature type="compositionally biased region" description="Basic and acidic residues" evidence="5">
    <location>
        <begin position="920"/>
        <end position="953"/>
    </location>
</feature>
<dbReference type="GO" id="GO:0006508">
    <property type="term" value="P:proteolysis"/>
    <property type="evidence" value="ECO:0007669"/>
    <property type="project" value="UniProtKB-KW"/>
</dbReference>
<dbReference type="InterPro" id="IPR012337">
    <property type="entry name" value="RNaseH-like_sf"/>
</dbReference>
<proteinExistence type="predicted"/>
<evidence type="ECO:0000256" key="2">
    <source>
        <dbReference type="ARBA" id="ARBA00022723"/>
    </source>
</evidence>
<dbReference type="InterPro" id="IPR043502">
    <property type="entry name" value="DNA/RNA_pol_sf"/>
</dbReference>
<feature type="domain" description="Integrase catalytic" evidence="6">
    <location>
        <begin position="703"/>
        <end position="869"/>
    </location>
</feature>
<keyword evidence="4" id="KW-0378">Hydrolase</keyword>
<organism evidence="7">
    <name type="scientific">Tanacetum cinerariifolium</name>
    <name type="common">Dalmatian daisy</name>
    <name type="synonym">Chrysanthemum cinerariifolium</name>
    <dbReference type="NCBI Taxonomy" id="118510"/>
    <lineage>
        <taxon>Eukaryota</taxon>
        <taxon>Viridiplantae</taxon>
        <taxon>Streptophyta</taxon>
        <taxon>Embryophyta</taxon>
        <taxon>Tracheophyta</taxon>
        <taxon>Spermatophyta</taxon>
        <taxon>Magnoliopsida</taxon>
        <taxon>eudicotyledons</taxon>
        <taxon>Gunneridae</taxon>
        <taxon>Pentapetalae</taxon>
        <taxon>asterids</taxon>
        <taxon>campanulids</taxon>
        <taxon>Asterales</taxon>
        <taxon>Asteraceae</taxon>
        <taxon>Asteroideae</taxon>
        <taxon>Anthemideae</taxon>
        <taxon>Anthemidinae</taxon>
        <taxon>Tanacetum</taxon>
    </lineage>
</organism>
<dbReference type="GO" id="GO:0003676">
    <property type="term" value="F:nucleic acid binding"/>
    <property type="evidence" value="ECO:0007669"/>
    <property type="project" value="InterPro"/>
</dbReference>
<dbReference type="Pfam" id="PF22936">
    <property type="entry name" value="Pol_BBD"/>
    <property type="match status" value="1"/>
</dbReference>
<evidence type="ECO:0000256" key="3">
    <source>
        <dbReference type="ARBA" id="ARBA00022750"/>
    </source>
</evidence>
<name>A0A6L2JMG8_TANCI</name>
<dbReference type="EMBL" id="BKCJ010000974">
    <property type="protein sequence ID" value="GEU37797.1"/>
    <property type="molecule type" value="Genomic_DNA"/>
</dbReference>
<evidence type="ECO:0000256" key="4">
    <source>
        <dbReference type="ARBA" id="ARBA00022801"/>
    </source>
</evidence>
<dbReference type="InterPro" id="IPR054722">
    <property type="entry name" value="PolX-like_BBD"/>
</dbReference>
<dbReference type="InterPro" id="IPR036397">
    <property type="entry name" value="RNaseH_sf"/>
</dbReference>
<dbReference type="PROSITE" id="PS50994">
    <property type="entry name" value="INTEGRASE"/>
    <property type="match status" value="1"/>
</dbReference>
<dbReference type="InterPro" id="IPR025724">
    <property type="entry name" value="GAG-pre-integrase_dom"/>
</dbReference>
<reference evidence="7" key="1">
    <citation type="journal article" date="2019" name="Sci. Rep.">
        <title>Draft genome of Tanacetum cinerariifolium, the natural source of mosquito coil.</title>
        <authorList>
            <person name="Yamashiro T."/>
            <person name="Shiraishi A."/>
            <person name="Satake H."/>
            <person name="Nakayama K."/>
        </authorList>
    </citation>
    <scope>NUCLEOTIDE SEQUENCE</scope>
</reference>
<keyword evidence="1" id="KW-0645">Protease</keyword>
<dbReference type="InterPro" id="IPR039537">
    <property type="entry name" value="Retrotran_Ty1/copia-like"/>
</dbReference>
<dbReference type="PANTHER" id="PTHR42648:SF32">
    <property type="entry name" value="RIBONUCLEASE H-LIKE DOMAIN, GAG-PRE-INTEGRASE DOMAIN PROTEIN-RELATED"/>
    <property type="match status" value="1"/>
</dbReference>
<protein>
    <recommendedName>
        <fullName evidence="6">Integrase catalytic domain-containing protein</fullName>
    </recommendedName>
</protein>
<dbReference type="GO" id="GO:0046872">
    <property type="term" value="F:metal ion binding"/>
    <property type="evidence" value="ECO:0007669"/>
    <property type="project" value="UniProtKB-KW"/>
</dbReference>
<dbReference type="Pfam" id="PF14223">
    <property type="entry name" value="Retrotran_gag_2"/>
    <property type="match status" value="1"/>
</dbReference>
<dbReference type="Pfam" id="PF07727">
    <property type="entry name" value="RVT_2"/>
    <property type="match status" value="2"/>
</dbReference>
<evidence type="ECO:0000256" key="5">
    <source>
        <dbReference type="SAM" id="MobiDB-lite"/>
    </source>
</evidence>
<dbReference type="SUPFAM" id="SSF53098">
    <property type="entry name" value="Ribonuclease H-like"/>
    <property type="match status" value="1"/>
</dbReference>
<evidence type="ECO:0000313" key="7">
    <source>
        <dbReference type="EMBL" id="GEU37797.1"/>
    </source>
</evidence>
<keyword evidence="2" id="KW-0479">Metal-binding</keyword>
<feature type="region of interest" description="Disordered" evidence="5">
    <location>
        <begin position="895"/>
        <end position="954"/>
    </location>
</feature>
<comment type="caution">
    <text evidence="7">The sequence shown here is derived from an EMBL/GenBank/DDBJ whole genome shotgun (WGS) entry which is preliminary data.</text>
</comment>
<dbReference type="GO" id="GO:0004190">
    <property type="term" value="F:aspartic-type endopeptidase activity"/>
    <property type="evidence" value="ECO:0007669"/>
    <property type="project" value="UniProtKB-KW"/>
</dbReference>
<dbReference type="InterPro" id="IPR001584">
    <property type="entry name" value="Integrase_cat-core"/>
</dbReference>
<dbReference type="PANTHER" id="PTHR42648">
    <property type="entry name" value="TRANSPOSASE, PUTATIVE-RELATED"/>
    <property type="match status" value="1"/>
</dbReference>
<evidence type="ECO:0000256" key="1">
    <source>
        <dbReference type="ARBA" id="ARBA00022670"/>
    </source>
</evidence>
<dbReference type="SUPFAM" id="SSF56672">
    <property type="entry name" value="DNA/RNA polymerases"/>
    <property type="match status" value="1"/>
</dbReference>
<accession>A0A6L2JMG8</accession>
<evidence type="ECO:0000259" key="6">
    <source>
        <dbReference type="PROSITE" id="PS50994"/>
    </source>
</evidence>
<dbReference type="Gene3D" id="3.30.420.10">
    <property type="entry name" value="Ribonuclease H-like superfamily/Ribonuclease H"/>
    <property type="match status" value="1"/>
</dbReference>
<dbReference type="GO" id="GO:0015074">
    <property type="term" value="P:DNA integration"/>
    <property type="evidence" value="ECO:0007669"/>
    <property type="project" value="InterPro"/>
</dbReference>
<sequence length="1398" mass="160130">MRMEQYLTFTDHALWEVIVNGDSVSPVTSGSAGAEGPIPPKTAEQKLARKNKLKAKSTLILAIPDEHLLKFHACKDAKSLWKAIKNRFGGNKESKKMQKTILKQNYENFEDTNLKLLRSLPSAWNNIVLIMRNKLDLDTLSMDDLYDNLKLDNEDLEQIDTDDFEEMGLKWQVAMLTMRVKRAPRNQRNRNRDAPTRNAPVDTSTTNAFVVQDGIGGYDWSFQTKKELTNFSLMAYTSQDKTGLGYDSQMNKSDLNDIHVNESEVLNNVVDSRKSDRNDNQVNDSKDENVFKPKEVKKTVKPSLEKIEFVNVRNTTVENENKVEKPRKFSQSPRGNKINWNGLMTQKLGDGFEFKKTCFVWGSINHLIKDCDIYKNKMVLNNKGKITGPKEIRPVWDNTAKVNHQNKLTHPYPKRNFIPATVLTKFGQVPVNAVKQSSHRAASLISAVRRVNTVVSRTNVNNALPTTYSYFKAHSPVRRPFNKKSTAKTNNFNEKVNTAKGNPKYALQDQGIFDSRCSRHMTENKSYLTDYQEIGRFVAFGGNAKGGKITRKCKIRIGKLDFEDVYFLKELKFNLFSVSQMCDKKNSVLFTDTECVVLSPDFKLLDESQVLLKVSRNNNMYNFDLKNVVPVGGLTCLFVKATLDKSNLWHRRLGHINFKTMNKLMRGNLVKGLPSKLFENDHTCVACHKRKQHKASCKTKNVSSICKYLQILQMDLFIPVSIKSINNKTYCLVITDDFSRFSWVFFLATKDETLEILKNFIACIKNQMYHKVKTIRCDNETESKNRIMNEFCEMKGIKREFSIARTQQNSAAERKNRILIEAARTMLANSKLPTTFWAKAVNTACYVQNRVLVIKPHNKTPYELFLGRKPALSFMRPLGCFVIILNTLDHLGNQTNGNAGPKSSENEVAGDAGKKNTKVSRKENEVQDPAKEGRERTQRNEFESMFGQDKDANGNRMFTPVSAAGSTYVNLGGSIPVNVATLPNVDLPTDPLMPNLEDTVDLQDYGIFSGAYDDKVEGAVADFNNLELTTFVSLIPTTRIQKEHLKEQITRDPLLAPKTRRMTKTSQEHAMVGYIKKQRRTNHKDYQNYLFAYFLLQIEPKKVIQALTYPSWIEAIQDELLQFRLQKVWRLVDLPKGKHAIGTKWVYKNKKDERGIIVRNKARLVAQGYTQEEGIDYDDVFAPVARIEAIRLRLAYASFMRFIVYKMDVKSAFLYETIKEEVYVCQPSGFEDPYFSDKDKGDLLLVQVYVDDIIFRSTKKSLCTKFEGLMHKKFQMSFMGELTFFLGLQVMQRDNGIFISQDRYVADILKKFDFSSVKTTSTPIETNKALLKDEEAEDVDVHLYRSMIRSLMYLTASRPDIMFVIYACLWYPKDSPFDLKAFSDSDSARASLDRKSTT</sequence>
<feature type="region of interest" description="Disordered" evidence="5">
    <location>
        <begin position="271"/>
        <end position="294"/>
    </location>
</feature>